<dbReference type="OrthoDB" id="8900756at2"/>
<protein>
    <recommendedName>
        <fullName evidence="2">DUF5666 domain-containing protein</fullName>
    </recommendedName>
</protein>
<dbReference type="InterPro" id="IPR043724">
    <property type="entry name" value="DUF5666"/>
</dbReference>
<accession>A0A0K6I6T7</accession>
<dbReference type="Proteomes" id="UP000183649">
    <property type="component" value="Unassembled WGS sequence"/>
</dbReference>
<keyword evidence="4" id="KW-1185">Reference proteome</keyword>
<gene>
    <name evidence="3" type="ORF">Ga0061069_10835</name>
</gene>
<feature type="domain" description="DUF5666" evidence="2">
    <location>
        <begin position="337"/>
        <end position="398"/>
    </location>
</feature>
<reference evidence="4" key="1">
    <citation type="submission" date="2015-08" db="EMBL/GenBank/DDBJ databases">
        <authorList>
            <person name="Varghese N."/>
        </authorList>
    </citation>
    <scope>NUCLEOTIDE SEQUENCE [LARGE SCALE GENOMIC DNA]</scope>
    <source>
        <strain evidence="4">DSM 18181</strain>
    </source>
</reference>
<dbReference type="AlphaFoldDB" id="A0A0K6I6T7"/>
<evidence type="ECO:0000256" key="1">
    <source>
        <dbReference type="SAM" id="SignalP"/>
    </source>
</evidence>
<evidence type="ECO:0000313" key="3">
    <source>
        <dbReference type="EMBL" id="CUA98796.1"/>
    </source>
</evidence>
<feature type="domain" description="DUF5666" evidence="2">
    <location>
        <begin position="113"/>
        <end position="181"/>
    </location>
</feature>
<feature type="chain" id="PRO_5005505289" description="DUF5666 domain-containing protein" evidence="1">
    <location>
        <begin position="24"/>
        <end position="557"/>
    </location>
</feature>
<dbReference type="EMBL" id="CYHF01000008">
    <property type="protein sequence ID" value="CUA98796.1"/>
    <property type="molecule type" value="Genomic_DNA"/>
</dbReference>
<keyword evidence="1" id="KW-0732">Signal</keyword>
<feature type="domain" description="DUF5666" evidence="2">
    <location>
        <begin position="193"/>
        <end position="251"/>
    </location>
</feature>
<name>A0A0K6I6T7_9BURK</name>
<proteinExistence type="predicted"/>
<sequence>MRIRRWIAGLGALALVALLASLASCGGGSTVAINGGVGTGGTGISTGTVTGFGSVVLDGTPYNSASSLYYAGTDQDAEEQTTSTAVGLGDRLEIRLDANGQPTKVVIDPELMGPVSDLSANGFTINGVRVQINTNPAAGPITYYSGLNGFSSLSNGMQLEVHGAFGLDSSGQGYVQATRIEQLPSSNPVTRLTGLVTHLDGASNIFQIGNRTVQFSAATQISPAGQALANGQLVNVWSNVPPTANGVILAGAIGVRTLQGSSGQTQIGGLVAQLTGNHFTVSGIPVDASAPTLVSAVQGLFNGAYVVVQGNAIATTGMLVATGLRAYAVDPSQVELRGTITGFVSPGNFLVRGVPVDASSANVVFSNGSAASLRNGAFVDVVGHLAAGPGNVVTASSVNVHGAAPDGSTVDYQGSVSAVNLASGVFTLTAVDDGVTQTFQVTLAPNVVFSNGSQAQLINGANVEVEATKTAAGLQAYTVSYQGVADASDGGDGASTPMFETQGILYNLNTTSFEVNALTIQINNVVPKGGTLANGAKVEVRFTQSGGQNLAQAISVD</sequence>
<feature type="signal peptide" evidence="1">
    <location>
        <begin position="1"/>
        <end position="23"/>
    </location>
</feature>
<dbReference type="PROSITE" id="PS51257">
    <property type="entry name" value="PROKAR_LIPOPROTEIN"/>
    <property type="match status" value="1"/>
</dbReference>
<feature type="domain" description="DUF5666" evidence="2">
    <location>
        <begin position="508"/>
        <end position="554"/>
    </location>
</feature>
<evidence type="ECO:0000313" key="4">
    <source>
        <dbReference type="Proteomes" id="UP000183649"/>
    </source>
</evidence>
<dbReference type="Pfam" id="PF18914">
    <property type="entry name" value="DUF5666"/>
    <property type="match status" value="4"/>
</dbReference>
<dbReference type="STRING" id="339866.GCA_001418255_02263"/>
<evidence type="ECO:0000259" key="2">
    <source>
        <dbReference type="Pfam" id="PF18914"/>
    </source>
</evidence>
<organism evidence="3 4">
    <name type="scientific">Thiomonas bhubaneswarensis</name>
    <dbReference type="NCBI Taxonomy" id="339866"/>
    <lineage>
        <taxon>Bacteria</taxon>
        <taxon>Pseudomonadati</taxon>
        <taxon>Pseudomonadota</taxon>
        <taxon>Betaproteobacteria</taxon>
        <taxon>Burkholderiales</taxon>
        <taxon>Thiomonas</taxon>
    </lineage>
</organism>